<feature type="transmembrane region" description="Helical" evidence="7">
    <location>
        <begin position="330"/>
        <end position="351"/>
    </location>
</feature>
<dbReference type="Gene3D" id="1.10.510.10">
    <property type="entry name" value="Transferase(Phosphotransferase) domain 1"/>
    <property type="match status" value="1"/>
</dbReference>
<keyword evidence="5 6" id="KW-0067">ATP-binding</keyword>
<keyword evidence="7" id="KW-0812">Transmembrane</keyword>
<dbReference type="Gene3D" id="3.30.200.20">
    <property type="entry name" value="Phosphorylase Kinase, domain 1"/>
    <property type="match status" value="1"/>
</dbReference>
<proteinExistence type="predicted"/>
<dbReference type="PROSITE" id="PS50011">
    <property type="entry name" value="PROTEIN_KINASE_DOM"/>
    <property type="match status" value="1"/>
</dbReference>
<dbReference type="InterPro" id="IPR017441">
    <property type="entry name" value="Protein_kinase_ATP_BS"/>
</dbReference>
<evidence type="ECO:0000256" key="4">
    <source>
        <dbReference type="ARBA" id="ARBA00022777"/>
    </source>
</evidence>
<evidence type="ECO:0000256" key="2">
    <source>
        <dbReference type="ARBA" id="ARBA00022679"/>
    </source>
</evidence>
<dbReference type="InterPro" id="IPR011009">
    <property type="entry name" value="Kinase-like_dom_sf"/>
</dbReference>
<evidence type="ECO:0000256" key="7">
    <source>
        <dbReference type="SAM" id="Phobius"/>
    </source>
</evidence>
<evidence type="ECO:0000256" key="3">
    <source>
        <dbReference type="ARBA" id="ARBA00022741"/>
    </source>
</evidence>
<keyword evidence="2" id="KW-0808">Transferase</keyword>
<dbReference type="eggNOG" id="COG0515">
    <property type="taxonomic scope" value="Bacteria"/>
</dbReference>
<dbReference type="AlphaFoldDB" id="D6TTP0"/>
<dbReference type="EMBL" id="ADVG01000003">
    <property type="protein sequence ID" value="EFH83791.1"/>
    <property type="molecule type" value="Genomic_DNA"/>
</dbReference>
<evidence type="ECO:0000256" key="6">
    <source>
        <dbReference type="PROSITE-ProRule" id="PRU10141"/>
    </source>
</evidence>
<comment type="caution">
    <text evidence="9">The sequence shown here is derived from an EMBL/GenBank/DDBJ whole genome shotgun (WGS) entry which is preliminary data.</text>
</comment>
<dbReference type="InterPro" id="IPR000719">
    <property type="entry name" value="Prot_kinase_dom"/>
</dbReference>
<dbReference type="SUPFAM" id="SSF56112">
    <property type="entry name" value="Protein kinase-like (PK-like)"/>
    <property type="match status" value="1"/>
</dbReference>
<feature type="binding site" evidence="6">
    <location>
        <position position="47"/>
    </location>
    <ligand>
        <name>ATP</name>
        <dbReference type="ChEBI" id="CHEBI:30616"/>
    </ligand>
</feature>
<dbReference type="GO" id="GO:0005524">
    <property type="term" value="F:ATP binding"/>
    <property type="evidence" value="ECO:0007669"/>
    <property type="project" value="UniProtKB-UniRule"/>
</dbReference>
<protein>
    <recommendedName>
        <fullName evidence="1">non-specific serine/threonine protein kinase</fullName>
        <ecNumber evidence="1">2.7.11.1</ecNumber>
    </recommendedName>
</protein>
<dbReference type="PANTHER" id="PTHR43289">
    <property type="entry name" value="MITOGEN-ACTIVATED PROTEIN KINASE KINASE KINASE 20-RELATED"/>
    <property type="match status" value="1"/>
</dbReference>
<gene>
    <name evidence="9" type="ORF">Krac_4787</name>
</gene>
<accession>D6TTP0</accession>
<evidence type="ECO:0000313" key="9">
    <source>
        <dbReference type="EMBL" id="EFH83791.1"/>
    </source>
</evidence>
<dbReference type="EC" id="2.7.11.1" evidence="1"/>
<dbReference type="PROSITE" id="PS00107">
    <property type="entry name" value="PROTEIN_KINASE_ATP"/>
    <property type="match status" value="1"/>
</dbReference>
<evidence type="ECO:0000256" key="5">
    <source>
        <dbReference type="ARBA" id="ARBA00022840"/>
    </source>
</evidence>
<keyword evidence="7" id="KW-1133">Transmembrane helix</keyword>
<name>D6TTP0_KTERA</name>
<dbReference type="Proteomes" id="UP000004508">
    <property type="component" value="Unassembled WGS sequence"/>
</dbReference>
<dbReference type="GO" id="GO:0004674">
    <property type="term" value="F:protein serine/threonine kinase activity"/>
    <property type="evidence" value="ECO:0007669"/>
    <property type="project" value="UniProtKB-KW"/>
</dbReference>
<evidence type="ECO:0000256" key="1">
    <source>
        <dbReference type="ARBA" id="ARBA00012513"/>
    </source>
</evidence>
<sequence length="565" mass="61325">MPEETSVKTNIGQQFGNYRLTSLVGRGGFAEVYLGEHVYLKTQAAIKILQTRLSSEEQERFYAEARTVAHLQHEHIVRVLEFGLKDDSIPYLVMEYAPNGTLRERFPRGKPVPFAHILPPLKQVASALHYAHSANLIHRDIKPENMLLGTHNEVLLSDFGIALMIKGSQRQDAQEVAGTVTYMAPEQLQGRPTRASDQYALAVVVYEWLSGQRLFSGTFTSIATQHMFTPPPSLQERVPGMSTAVDQVVLKALAKDPQQRFASVQEFVLALETAALGETATNIYSPGPISLPVNTVIPGTPPPSTASAPTPGFIAPTHPAQARPSSQRRLAIGLIVLALLLIVGSGLAYVWSRQQTTANSSHPQQDMQALYASATRGEPQIEDPLHTEGSLAWLLTSSGTCHFQGGTLHAAGKGVGLCNTAYTNLSNFAFQAEMTILQGPDGGLIFRNELLPNPNGGIYYFMITTRGDFNLGVRSITYANKQYTSSGLNILLQRHSTAIKTGLNQANLLTVIARGPTISLYINKQFVGSVNDSTSLSGTIGLFSQGATADQSLDVAFKNAQIWIS</sequence>
<dbReference type="PROSITE" id="PS00108">
    <property type="entry name" value="PROTEIN_KINASE_ST"/>
    <property type="match status" value="1"/>
</dbReference>
<evidence type="ECO:0000313" key="10">
    <source>
        <dbReference type="Proteomes" id="UP000004508"/>
    </source>
</evidence>
<dbReference type="RefSeq" id="WP_007914756.1">
    <property type="nucleotide sequence ID" value="NZ_ADVG01000003.1"/>
</dbReference>
<keyword evidence="4 9" id="KW-0418">Kinase</keyword>
<dbReference type="InParanoid" id="D6TTP0"/>
<keyword evidence="3 6" id="KW-0547">Nucleotide-binding</keyword>
<dbReference type="Gene3D" id="2.60.120.560">
    <property type="entry name" value="Exo-inulinase, domain 1"/>
    <property type="match status" value="1"/>
</dbReference>
<keyword evidence="9" id="KW-0723">Serine/threonine-protein kinase</keyword>
<keyword evidence="7" id="KW-0472">Membrane</keyword>
<dbReference type="SMART" id="SM00220">
    <property type="entry name" value="S_TKc"/>
    <property type="match status" value="1"/>
</dbReference>
<dbReference type="STRING" id="485913.Krac_4787"/>
<dbReference type="CDD" id="cd14014">
    <property type="entry name" value="STKc_PknB_like"/>
    <property type="match status" value="1"/>
</dbReference>
<dbReference type="OrthoDB" id="9801841at2"/>
<dbReference type="InterPro" id="IPR008271">
    <property type="entry name" value="Ser/Thr_kinase_AS"/>
</dbReference>
<organism evidence="9 10">
    <name type="scientific">Ktedonobacter racemifer DSM 44963</name>
    <dbReference type="NCBI Taxonomy" id="485913"/>
    <lineage>
        <taxon>Bacteria</taxon>
        <taxon>Bacillati</taxon>
        <taxon>Chloroflexota</taxon>
        <taxon>Ktedonobacteria</taxon>
        <taxon>Ktedonobacterales</taxon>
        <taxon>Ktedonobacteraceae</taxon>
        <taxon>Ktedonobacter</taxon>
    </lineage>
</organism>
<reference evidence="9 10" key="1">
    <citation type="journal article" date="2011" name="Stand. Genomic Sci.">
        <title>Non-contiguous finished genome sequence and contextual data of the filamentous soil bacterium Ktedonobacter racemifer type strain (SOSP1-21).</title>
        <authorList>
            <person name="Chang Y.J."/>
            <person name="Land M."/>
            <person name="Hauser L."/>
            <person name="Chertkov O."/>
            <person name="Del Rio T.G."/>
            <person name="Nolan M."/>
            <person name="Copeland A."/>
            <person name="Tice H."/>
            <person name="Cheng J.F."/>
            <person name="Lucas S."/>
            <person name="Han C."/>
            <person name="Goodwin L."/>
            <person name="Pitluck S."/>
            <person name="Ivanova N."/>
            <person name="Ovchinikova G."/>
            <person name="Pati A."/>
            <person name="Chen A."/>
            <person name="Palaniappan K."/>
            <person name="Mavromatis K."/>
            <person name="Liolios K."/>
            <person name="Brettin T."/>
            <person name="Fiebig A."/>
            <person name="Rohde M."/>
            <person name="Abt B."/>
            <person name="Goker M."/>
            <person name="Detter J.C."/>
            <person name="Woyke T."/>
            <person name="Bristow J."/>
            <person name="Eisen J.A."/>
            <person name="Markowitz V."/>
            <person name="Hugenholtz P."/>
            <person name="Kyrpides N.C."/>
            <person name="Klenk H.P."/>
            <person name="Lapidus A."/>
        </authorList>
    </citation>
    <scope>NUCLEOTIDE SEQUENCE [LARGE SCALE GENOMIC DNA]</scope>
    <source>
        <strain evidence="10">DSM 44963</strain>
    </source>
</reference>
<dbReference type="Pfam" id="PF00069">
    <property type="entry name" value="Pkinase"/>
    <property type="match status" value="1"/>
</dbReference>
<keyword evidence="10" id="KW-1185">Reference proteome</keyword>
<evidence type="ECO:0000259" key="8">
    <source>
        <dbReference type="PROSITE" id="PS50011"/>
    </source>
</evidence>
<feature type="domain" description="Protein kinase" evidence="8">
    <location>
        <begin position="18"/>
        <end position="276"/>
    </location>
</feature>
<dbReference type="PANTHER" id="PTHR43289:SF6">
    <property type="entry name" value="SERINE_THREONINE-PROTEIN KINASE NEKL-3"/>
    <property type="match status" value="1"/>
</dbReference>